<name>A0A323V8H5_9ACTN</name>
<feature type="non-terminal residue" evidence="6">
    <location>
        <position position="1"/>
    </location>
</feature>
<dbReference type="Gene3D" id="3.90.1720.10">
    <property type="entry name" value="endopeptidase domain like (from Nostoc punctiforme)"/>
    <property type="match status" value="1"/>
</dbReference>
<feature type="domain" description="NlpC/P60" evidence="5">
    <location>
        <begin position="71"/>
        <end position="206"/>
    </location>
</feature>
<evidence type="ECO:0000313" key="7">
    <source>
        <dbReference type="Proteomes" id="UP000247602"/>
    </source>
</evidence>
<dbReference type="RefSeq" id="WP_146251607.1">
    <property type="nucleotide sequence ID" value="NZ_QKNV01000113.1"/>
</dbReference>
<dbReference type="Proteomes" id="UP000247602">
    <property type="component" value="Unassembled WGS sequence"/>
</dbReference>
<dbReference type="GO" id="GO:0006508">
    <property type="term" value="P:proteolysis"/>
    <property type="evidence" value="ECO:0007669"/>
    <property type="project" value="UniProtKB-KW"/>
</dbReference>
<dbReference type="PANTHER" id="PTHR47359:SF3">
    <property type="entry name" value="NLP_P60 DOMAIN-CONTAINING PROTEIN-RELATED"/>
    <property type="match status" value="1"/>
</dbReference>
<evidence type="ECO:0000256" key="2">
    <source>
        <dbReference type="ARBA" id="ARBA00022670"/>
    </source>
</evidence>
<dbReference type="InterPro" id="IPR051794">
    <property type="entry name" value="PG_Endopeptidase_C40"/>
</dbReference>
<dbReference type="OrthoDB" id="3209655at2"/>
<proteinExistence type="inferred from homology"/>
<gene>
    <name evidence="6" type="ORF">DMO24_11860</name>
</gene>
<reference evidence="6 7" key="1">
    <citation type="submission" date="2018-06" db="EMBL/GenBank/DDBJ databases">
        <title>Draft genome sequence of Modestobacter versicolor CP153-2.</title>
        <authorList>
            <person name="Gundlapally S.R."/>
        </authorList>
    </citation>
    <scope>NUCLEOTIDE SEQUENCE [LARGE SCALE GENOMIC DNA]</scope>
    <source>
        <strain evidence="6 7">CP153-2</strain>
    </source>
</reference>
<dbReference type="PANTHER" id="PTHR47359">
    <property type="entry name" value="PEPTIDOGLYCAN DL-ENDOPEPTIDASE CWLO"/>
    <property type="match status" value="1"/>
</dbReference>
<accession>A0A323V8H5</accession>
<protein>
    <submittedName>
        <fullName evidence="6">Hydrolase</fullName>
    </submittedName>
</protein>
<dbReference type="GO" id="GO:0008234">
    <property type="term" value="F:cysteine-type peptidase activity"/>
    <property type="evidence" value="ECO:0007669"/>
    <property type="project" value="UniProtKB-KW"/>
</dbReference>
<keyword evidence="2" id="KW-0645">Protease</keyword>
<comment type="caution">
    <text evidence="6">The sequence shown here is derived from an EMBL/GenBank/DDBJ whole genome shotgun (WGS) entry which is preliminary data.</text>
</comment>
<evidence type="ECO:0000313" key="6">
    <source>
        <dbReference type="EMBL" id="PZA21125.1"/>
    </source>
</evidence>
<dbReference type="SUPFAM" id="SSF54001">
    <property type="entry name" value="Cysteine proteinases"/>
    <property type="match status" value="1"/>
</dbReference>
<dbReference type="InterPro" id="IPR000064">
    <property type="entry name" value="NLP_P60_dom"/>
</dbReference>
<keyword evidence="7" id="KW-1185">Reference proteome</keyword>
<dbReference type="AlphaFoldDB" id="A0A323V8H5"/>
<evidence type="ECO:0000256" key="4">
    <source>
        <dbReference type="ARBA" id="ARBA00022807"/>
    </source>
</evidence>
<dbReference type="Pfam" id="PF00877">
    <property type="entry name" value="NLPC_P60"/>
    <property type="match status" value="1"/>
</dbReference>
<sequence length="206" mass="21034">GLAGQQAAMQQQLQQAQQALLGLEGARAAAQQYATQQYTAQQAAASRAATAQHPVTSGSAGTATTAGAGQASAVETAIAAAREHLGTIYAWGGGSLSGPSVGWGVDAGIVGFDCSGLTRYAYAQAGISIPRNSSAQYSALPKVSRTDLERGDLVFWATDTSRPSTIHHVAIYLGNGQILEAPQSGSVIRVTSMRWSGFIGGARPSA</sequence>
<evidence type="ECO:0000256" key="1">
    <source>
        <dbReference type="ARBA" id="ARBA00007074"/>
    </source>
</evidence>
<dbReference type="InterPro" id="IPR038765">
    <property type="entry name" value="Papain-like_cys_pep_sf"/>
</dbReference>
<evidence type="ECO:0000256" key="3">
    <source>
        <dbReference type="ARBA" id="ARBA00022801"/>
    </source>
</evidence>
<keyword evidence="3 6" id="KW-0378">Hydrolase</keyword>
<dbReference type="PROSITE" id="PS51935">
    <property type="entry name" value="NLPC_P60"/>
    <property type="match status" value="1"/>
</dbReference>
<comment type="similarity">
    <text evidence="1">Belongs to the peptidase C40 family.</text>
</comment>
<evidence type="ECO:0000259" key="5">
    <source>
        <dbReference type="PROSITE" id="PS51935"/>
    </source>
</evidence>
<dbReference type="EMBL" id="QKNV01000113">
    <property type="protein sequence ID" value="PZA21125.1"/>
    <property type="molecule type" value="Genomic_DNA"/>
</dbReference>
<keyword evidence="4" id="KW-0788">Thiol protease</keyword>
<organism evidence="6 7">
    <name type="scientific">Modestobacter versicolor</name>
    <dbReference type="NCBI Taxonomy" id="429133"/>
    <lineage>
        <taxon>Bacteria</taxon>
        <taxon>Bacillati</taxon>
        <taxon>Actinomycetota</taxon>
        <taxon>Actinomycetes</taxon>
        <taxon>Geodermatophilales</taxon>
        <taxon>Geodermatophilaceae</taxon>
        <taxon>Modestobacter</taxon>
    </lineage>
</organism>